<accession>A0A7G9L890</accession>
<sequence>MELTTSQLIQIDNYVSSCGIKYYDVRTEIVDHFANILEEKLVKNPDLDFKKEIITIHRNFSDKGFSSLLEEKRKSVEKKFYKLSLKHLLSFFKLPRIIISGALFYILLQVMSLFKNKENFFFLVYFFAILLVVRIFYQNWRYKRKNRTSFLVLNKTENFLQIINFVFILFNSMTNFRSEQSFVNTTHNYIQLGFFVILLLFYWSGEYVFYQNKMEIQKQYPNVIL</sequence>
<dbReference type="EMBL" id="CP060695">
    <property type="protein sequence ID" value="QNM84839.1"/>
    <property type="molecule type" value="Genomic_DNA"/>
</dbReference>
<feature type="transmembrane region" description="Helical" evidence="1">
    <location>
        <begin position="120"/>
        <end position="137"/>
    </location>
</feature>
<feature type="transmembrane region" description="Helical" evidence="1">
    <location>
        <begin position="158"/>
        <end position="177"/>
    </location>
</feature>
<name>A0A7G9L890_9FLAO</name>
<keyword evidence="1" id="KW-0812">Transmembrane</keyword>
<feature type="transmembrane region" description="Helical" evidence="1">
    <location>
        <begin position="88"/>
        <end position="108"/>
    </location>
</feature>
<evidence type="ECO:0000256" key="1">
    <source>
        <dbReference type="SAM" id="Phobius"/>
    </source>
</evidence>
<proteinExistence type="predicted"/>
<evidence type="ECO:0000313" key="2">
    <source>
        <dbReference type="EMBL" id="QNM84839.1"/>
    </source>
</evidence>
<keyword evidence="3" id="KW-1185">Reference proteome</keyword>
<protein>
    <submittedName>
        <fullName evidence="2">Uncharacterized protein</fullName>
    </submittedName>
</protein>
<dbReference type="Proteomes" id="UP000515808">
    <property type="component" value="Chromosome"/>
</dbReference>
<keyword evidence="1" id="KW-0472">Membrane</keyword>
<dbReference type="RefSeq" id="WP_187481760.1">
    <property type="nucleotide sequence ID" value="NZ_CP060695.1"/>
</dbReference>
<dbReference type="AlphaFoldDB" id="A0A7G9L890"/>
<keyword evidence="1" id="KW-1133">Transmembrane helix</keyword>
<dbReference type="KEGG" id="ppec:H9W90_11630"/>
<organism evidence="2 3">
    <name type="scientific">Polaribacter pectinis</name>
    <dbReference type="NCBI Taxonomy" id="2738844"/>
    <lineage>
        <taxon>Bacteria</taxon>
        <taxon>Pseudomonadati</taxon>
        <taxon>Bacteroidota</taxon>
        <taxon>Flavobacteriia</taxon>
        <taxon>Flavobacteriales</taxon>
        <taxon>Flavobacteriaceae</taxon>
    </lineage>
</organism>
<gene>
    <name evidence="2" type="ORF">H9W90_11630</name>
</gene>
<evidence type="ECO:0000313" key="3">
    <source>
        <dbReference type="Proteomes" id="UP000515808"/>
    </source>
</evidence>
<reference evidence="2 3" key="1">
    <citation type="submission" date="2020-08" db="EMBL/GenBank/DDBJ databases">
        <title>Polaribacter sp. L12M9 isolated from gut of the Korean scallop.</title>
        <authorList>
            <person name="Jeong Y.S."/>
        </authorList>
    </citation>
    <scope>NUCLEOTIDE SEQUENCE [LARGE SCALE GENOMIC DNA]</scope>
    <source>
        <strain evidence="2 3">L12M9</strain>
    </source>
</reference>
<feature type="transmembrane region" description="Helical" evidence="1">
    <location>
        <begin position="189"/>
        <end position="210"/>
    </location>
</feature>